<keyword evidence="3" id="KW-1185">Reference proteome</keyword>
<dbReference type="HOGENOM" id="CLU_2828628_0_0_11"/>
<evidence type="ECO:0000313" key="3">
    <source>
        <dbReference type="Proteomes" id="UP000000841"/>
    </source>
</evidence>
<evidence type="ECO:0000313" key="2">
    <source>
        <dbReference type="EMBL" id="ACU95133.1"/>
    </source>
</evidence>
<reference evidence="2 3" key="1">
    <citation type="journal article" date="2009" name="Stand. Genomic Sci.">
        <title>Complete genome sequence of Saccharomonospora viridis type strain (P101).</title>
        <authorList>
            <person name="Pati A."/>
            <person name="Sikorski J."/>
            <person name="Nolan M."/>
            <person name="Lapidus A."/>
            <person name="Copeland A."/>
            <person name="Glavina Del Rio T."/>
            <person name="Lucas S."/>
            <person name="Chen F."/>
            <person name="Tice H."/>
            <person name="Pitluck S."/>
            <person name="Cheng J.F."/>
            <person name="Chertkov O."/>
            <person name="Brettin T."/>
            <person name="Han C."/>
            <person name="Detter J.C."/>
            <person name="Kuske C."/>
            <person name="Bruce D."/>
            <person name="Goodwin L."/>
            <person name="Chain P."/>
            <person name="D'haeseleer P."/>
            <person name="Chen A."/>
            <person name="Palaniappan K."/>
            <person name="Ivanova N."/>
            <person name="Mavromatis K."/>
            <person name="Mikhailova N."/>
            <person name="Rohde M."/>
            <person name="Tindall B.J."/>
            <person name="Goker M."/>
            <person name="Bristow J."/>
            <person name="Eisen J.A."/>
            <person name="Markowitz V."/>
            <person name="Hugenholtz P."/>
            <person name="Kyrpides N.C."/>
            <person name="Klenk H.P."/>
        </authorList>
    </citation>
    <scope>NUCLEOTIDE SEQUENCE [LARGE SCALE GENOMIC DNA]</scope>
    <source>
        <strain evidence="3">ATCC 15386 / DSM 43017 / JCM 3036 / NBRC 12207 / P101</strain>
    </source>
</reference>
<proteinExistence type="predicted"/>
<sequence>MRKGLSRLADAARGGEQNPGCAEGGIGRTRPEVTVDVGSPWFEPAPAVVRFLGLIPLVDDPEPAGG</sequence>
<dbReference type="Proteomes" id="UP000000841">
    <property type="component" value="Chromosome"/>
</dbReference>
<name>C7MRS1_SACVD</name>
<protein>
    <submittedName>
        <fullName evidence="2">Uncharacterized protein</fullName>
    </submittedName>
</protein>
<dbReference type="KEGG" id="svi:Svir_00440"/>
<organism evidence="2 3">
    <name type="scientific">Saccharomonospora viridis (strain ATCC 15386 / DSM 43017 / JCM 3036 / CCUG 5913 / NBRC 12207 / NCIMB 9602 / P101)</name>
    <name type="common">Thermoactinomyces viridis</name>
    <dbReference type="NCBI Taxonomy" id="471857"/>
    <lineage>
        <taxon>Bacteria</taxon>
        <taxon>Bacillati</taxon>
        <taxon>Actinomycetota</taxon>
        <taxon>Actinomycetes</taxon>
        <taxon>Pseudonocardiales</taxon>
        <taxon>Pseudonocardiaceae</taxon>
        <taxon>Saccharomonospora</taxon>
    </lineage>
</organism>
<feature type="region of interest" description="Disordered" evidence="1">
    <location>
        <begin position="1"/>
        <end position="29"/>
    </location>
</feature>
<dbReference type="AlphaFoldDB" id="C7MRS1"/>
<gene>
    <name evidence="2" type="ordered locus">Svir_00440</name>
</gene>
<dbReference type="EMBL" id="CP001683">
    <property type="protein sequence ID" value="ACU95133.1"/>
    <property type="molecule type" value="Genomic_DNA"/>
</dbReference>
<dbReference type="RefSeq" id="WP_012795566.1">
    <property type="nucleotide sequence ID" value="NC_013159.1"/>
</dbReference>
<evidence type="ECO:0000256" key="1">
    <source>
        <dbReference type="SAM" id="MobiDB-lite"/>
    </source>
</evidence>
<accession>C7MRS1</accession>